<evidence type="ECO:0000313" key="6">
    <source>
        <dbReference type="Proteomes" id="UP000252038"/>
    </source>
</evidence>
<evidence type="ECO:0008006" key="7">
    <source>
        <dbReference type="Google" id="ProtNLM"/>
    </source>
</evidence>
<accession>A0A344UIY4</accession>
<comment type="similarity">
    <text evidence="1">Belongs to the outer membrane porin (Opr) (TC 1.B.25) family.</text>
</comment>
<dbReference type="AlphaFoldDB" id="A0A344UIY4"/>
<dbReference type="PANTHER" id="PTHR34596:SF2">
    <property type="entry name" value="CHITOPORIN"/>
    <property type="match status" value="1"/>
</dbReference>
<organism evidence="5 6">
    <name type="scientific">Chromobacterium phragmitis</name>
    <dbReference type="NCBI Taxonomy" id="2202141"/>
    <lineage>
        <taxon>Bacteria</taxon>
        <taxon>Pseudomonadati</taxon>
        <taxon>Pseudomonadota</taxon>
        <taxon>Betaproteobacteria</taxon>
        <taxon>Neisseriales</taxon>
        <taxon>Chromobacteriaceae</taxon>
        <taxon>Chromobacterium</taxon>
    </lineage>
</organism>
<keyword evidence="3 4" id="KW-0732">Signal</keyword>
<dbReference type="Pfam" id="PF03573">
    <property type="entry name" value="OprD"/>
    <property type="match status" value="1"/>
</dbReference>
<keyword evidence="2" id="KW-0813">Transport</keyword>
<dbReference type="InterPro" id="IPR023614">
    <property type="entry name" value="Porin_dom_sf"/>
</dbReference>
<name>A0A344UIY4_9NEIS</name>
<dbReference type="KEGG" id="chrb:DK843_13585"/>
<feature type="chain" id="PRO_5016748482" description="Outer membrane porin, OprD family" evidence="4">
    <location>
        <begin position="22"/>
        <end position="471"/>
    </location>
</feature>
<sequence length="471" mass="51644">MHKQRVLFLVVLAALSGHAMAAEESSIPPGSDGPALKGTSQAIPESNVYDLLSKSETTLSIQYYGRDRQAQWDDPSKQNRHDIHVNALNLGLNFKSGYAWDRLGFDAAAHTAIRLANGQGWSEVLYHDLNDTSDPDENGGGKDKSSAVLSQAALKFRQNGDGQGFSARAGYTPISIGTLGTSGGLQSHAYRGFEGKYKAGDFEVGYGWADQFRNEWDTRFRDMTNQWHQNRAPYSDGRKVDYVHSIGFRYAPANYFVDVGFGEGKDYRRNAQIAASYTWTLGADKLTATGYYFTGKYQTALSGIANPKNEWHASGSLSYATGGWTLMGGYGATHAPDSGELNFRLTPWGNSDNRNFIQTWGQDDDFVWDGMRVVKIGVSYDFAKLGVPGLTMGASANYANRVKNQYDSARPNLGDTHFNEVDLSVAYTVQGGPFKGASIGVYPAQLRTHGFTGDKSNRNDVKVIASYSKTF</sequence>
<reference evidence="5 6" key="1">
    <citation type="submission" date="2018-05" db="EMBL/GenBank/DDBJ databases">
        <title>Genome sequencing, assembly and analysis of the novel insecticidal bacterium, Chromobacterium phragmitis.</title>
        <authorList>
            <person name="Sparks M.E."/>
            <person name="Blackburn M.B."/>
            <person name="Gundersen-Rindal D.E."/>
        </authorList>
    </citation>
    <scope>NUCLEOTIDE SEQUENCE [LARGE SCALE GENOMIC DNA]</scope>
    <source>
        <strain evidence="5">IIBBL 274-1</strain>
    </source>
</reference>
<dbReference type="Proteomes" id="UP000252038">
    <property type="component" value="Chromosome"/>
</dbReference>
<dbReference type="PANTHER" id="PTHR34596">
    <property type="entry name" value="CHITOPORIN"/>
    <property type="match status" value="1"/>
</dbReference>
<protein>
    <recommendedName>
        <fullName evidence="7">Outer membrane porin, OprD family</fullName>
    </recommendedName>
</protein>
<evidence type="ECO:0000256" key="1">
    <source>
        <dbReference type="ARBA" id="ARBA00009075"/>
    </source>
</evidence>
<dbReference type="Gene3D" id="2.40.160.10">
    <property type="entry name" value="Porin"/>
    <property type="match status" value="1"/>
</dbReference>
<evidence type="ECO:0000256" key="3">
    <source>
        <dbReference type="ARBA" id="ARBA00022729"/>
    </source>
</evidence>
<dbReference type="GO" id="GO:0015288">
    <property type="term" value="F:porin activity"/>
    <property type="evidence" value="ECO:0007669"/>
    <property type="project" value="TreeGrafter"/>
</dbReference>
<dbReference type="GO" id="GO:0016020">
    <property type="term" value="C:membrane"/>
    <property type="evidence" value="ECO:0007669"/>
    <property type="project" value="InterPro"/>
</dbReference>
<feature type="signal peptide" evidence="4">
    <location>
        <begin position="1"/>
        <end position="21"/>
    </location>
</feature>
<dbReference type="RefSeq" id="WP_114073521.1">
    <property type="nucleotide sequence ID" value="NZ_CP029554.1"/>
</dbReference>
<evidence type="ECO:0000256" key="4">
    <source>
        <dbReference type="SAM" id="SignalP"/>
    </source>
</evidence>
<evidence type="ECO:0000313" key="5">
    <source>
        <dbReference type="EMBL" id="AXE35232.1"/>
    </source>
</evidence>
<proteinExistence type="inferred from homology"/>
<dbReference type="InterPro" id="IPR005318">
    <property type="entry name" value="OM_porin_bac"/>
</dbReference>
<gene>
    <name evidence="5" type="ORF">DK843_13585</name>
</gene>
<dbReference type="EMBL" id="CP029554">
    <property type="protein sequence ID" value="AXE35232.1"/>
    <property type="molecule type" value="Genomic_DNA"/>
</dbReference>
<evidence type="ECO:0000256" key="2">
    <source>
        <dbReference type="ARBA" id="ARBA00022448"/>
    </source>
</evidence>